<keyword evidence="3" id="KW-0732">Signal</keyword>
<feature type="chain" id="PRO_5046774863" evidence="3">
    <location>
        <begin position="31"/>
        <end position="2239"/>
    </location>
</feature>
<dbReference type="InterPro" id="IPR022385">
    <property type="entry name" value="Rhs_assc_core"/>
</dbReference>
<evidence type="ECO:0000256" key="2">
    <source>
        <dbReference type="SAM" id="MobiDB-lite"/>
    </source>
</evidence>
<evidence type="ECO:0000313" key="6">
    <source>
        <dbReference type="Proteomes" id="UP001500280"/>
    </source>
</evidence>
<protein>
    <submittedName>
        <fullName evidence="5">RHS repeat-associated core domain-containing protein</fullName>
    </submittedName>
</protein>
<evidence type="ECO:0000256" key="1">
    <source>
        <dbReference type="ARBA" id="ARBA00022737"/>
    </source>
</evidence>
<dbReference type="Gene3D" id="2.180.10.10">
    <property type="entry name" value="RHS repeat-associated core"/>
    <property type="match status" value="2"/>
</dbReference>
<keyword evidence="6" id="KW-1185">Reference proteome</keyword>
<dbReference type="Proteomes" id="UP001500280">
    <property type="component" value="Unassembled WGS sequence"/>
</dbReference>
<evidence type="ECO:0000259" key="4">
    <source>
        <dbReference type="SMART" id="SM00306"/>
    </source>
</evidence>
<dbReference type="InterPro" id="IPR003615">
    <property type="entry name" value="HNH_nuc"/>
</dbReference>
<dbReference type="RefSeq" id="WP_344158060.1">
    <property type="nucleotide sequence ID" value="NZ_BAAANF010000017.1"/>
</dbReference>
<dbReference type="NCBIfam" id="TIGR01643">
    <property type="entry name" value="YD_repeat_2x"/>
    <property type="match status" value="1"/>
</dbReference>
<comment type="caution">
    <text evidence="5">The sequence shown here is derived from an EMBL/GenBank/DDBJ whole genome shotgun (WGS) entry which is preliminary data.</text>
</comment>
<feature type="compositionally biased region" description="Basic and acidic residues" evidence="2">
    <location>
        <begin position="1737"/>
        <end position="1751"/>
    </location>
</feature>
<sequence length="2239" mass="238497">MKLKLRTRALPVLLALSLTATVAIVGPTSAAEAGSPDRPKPVKAKSVKVKDVPPAAAPVESADLQKAVAKTTEFANRPVHWPAPGRQTIAVNAATDKPAGPVAARSAKRTAPAAVDLDFLDQAASARAGVSGVLVKASTAAKSDVQLSFDYSGYENAYGGDWAARLEVVALPACVLTTPKAPGCATSTPLQTSNDPAAKTVTTTAPLSAQQSVFAITAGSDSSAGDYSATSLSASSSWSGGGSSGDFTWSYPLRVPPAAAGPTPSLAFSYSAQSVDGRTSASNNQVSWVGEGFDLTESFVERKYTSCDEDGKVGKYDQCWKYDNATLTLNGKSNELVRSAGDAIGASTWKLKNDDGSKVEKLIGTDDNGDALKEYWKVTTTDGTQYFFGKHKLKPGLTAVTNSVFTAPVYGDDAGEPCNTTATGCNLGWRWNLDYVVDLHGNAMSYWYTKELNNYAKNGVASPGTSYVRGGYLNRIDYGLRDASLADGVKAPQQVVFTAAERCLANCSVLNATTKGNWPDVPFDQICEGTTACTNKVSPTFFTRKRLYQIQTQVLNGSTYQPVDFWQTNLTFPTPGDVADGKPMWLNGISHSGKVGTAIAVPDVTFKPVGLPNRVDTRTDGLPGLVRYRVGEINTETGAKVMVNYAGKECMSGERPAKDTNTKRCYPVKWKPQGEVEREDWFHKYVVDNVVTTDQTGNGAPMVTQYAYSGGGAWHYQQSPMIKDADKTWSDWRGYSTVTTYSGDPGDNTRPRSRSVTKYFRGMDGDKLEGTTAVKNVDVTDTAGGVRADAEALSGSPREQITYQHATSNTEVSGVITDYLITPKASYAVPGGTLKSNFVGTSATQNRIARDGGRPDLVSATSTTYDPDNNLPNKVTDHGDAAKTGDETCTITNYLKNTSTWLLALPIRIVTSSGACDSVSPNPPESRVLTDVRTFYDSKAYGVATLGDATLVQRLHHYTDGVPVYQNAATKVYDALGRATSSGDALGRVTTTAYTPALTGPLTQTVIRQPTVNNYSGAPVNFTTTTTYRAEWGLPSKTSDVNGKITELAYDGLGRLTGVWLPSQAPAATKLANTKYTYTISNTAPSTIRTDTLNIQANGYNTSYQLFDSLLRDRQSQTPAADGGRVISETRYDSRGLAIYQNSDVWNSAAPAATLVAIPNASVPKQTFNEYDGSGRTVKTTFMSMLQPKWSTTTSYGGDTTTVLPPAGSPATTSVTDVRGRIIERREFKGNTATGTPDLTKYTFDVAGQMTRMDGAGGSWTYKYDLRGRKVESTDPDAGKTTSTYDEGDRLVSTTDSANKTVVTTYDALDRETGVYQTSVAPENLLADWKYDKTGLLGQVAESASYPTGKSGPAYRTLINDRNVLYKPTQVTRVIPSVEGIEVDGSYWTNYGYEPDGKTLEMTSLSAGGGLGAEDVHYEYNALGLPLKMHSDRTYVNGTEYNPFGDVAKIMLGSAFDMEINNIYEDGTRRLARTTAGKADIFSDHVYTYDPTGNITKDHNLVPSASGGDAQCFQYDGQRRVTEAWTPANADCTQPPSALGLGGVAPYWQSWTYTAIGLRKTQVDHSTAGNVTSTFNYNTDQPHTLANVAQTGAATKAYDYDSRGNTTVRPGQTLNWNVQGKLEKLSGPAGDTNYVYDAEGALLVRRSPTETTLFLGELELTLDKARRKVTGKRQYEFAGQTIGVRSANGTATSDMSWLVADYHGTSQVAVDADTLVATKRYAKPFGDPRGTPPTAWPDDHGFLGKPEDKDTGLTTLGAREYDPTIGRFLSVDPLLDAADPQQMLGYTYANDNPISGSDPTGLLNLDDGDGGGGYTDDDVDTQYCPGCPNDNPNPKGPNGGYSYDDNDGGTNHHKEKKKKRGLGGWIKKHVNEAKDKVDEAHEWAKDHASEIGTGIAIGVAVVGAAAFCVGTAGLGCVVIAGAVAGAAGAGLGYGAEVALDDDKSFSTASLAKEVAVGGATGAAGGAAGKLAGALGAKLLGKTAAAACSFAGTTEVLMADGSRKPIQEVRVGDEVVATDPETGEQAAKAVERVFVHDDTVVDLEVDGETITTTEDHPFWSVTDRRFERADQLATGEQVLGAEGQVITVSGLKAGTEHTAPAYNLRVQGIHTYHVGERSVLVHNTCDGVHLSLTYKPGWSAAQRAAADAKVAALNKARLIVTKVERAGTSASRRYKQAGGTVPDAHDVDHVIDLQLGGADDILNMNPLHYSVNRSLGSQIQQQIRGLSPGTRVCSISICSR</sequence>
<dbReference type="Pfam" id="PF07591">
    <property type="entry name" value="PT-HINT"/>
    <property type="match status" value="1"/>
</dbReference>
<accession>A0ABP4U9V7</accession>
<dbReference type="PROSITE" id="PS50817">
    <property type="entry name" value="INTEIN_N_TER"/>
    <property type="match status" value="1"/>
</dbReference>
<dbReference type="SMART" id="SM00306">
    <property type="entry name" value="HintN"/>
    <property type="match status" value="1"/>
</dbReference>
<feature type="domain" description="Hint" evidence="4">
    <location>
        <begin position="1986"/>
        <end position="2081"/>
    </location>
</feature>
<dbReference type="EMBL" id="BAAANF010000017">
    <property type="protein sequence ID" value="GAA1701005.1"/>
    <property type="molecule type" value="Genomic_DNA"/>
</dbReference>
<name>A0ABP4U9V7_9ACTN</name>
<dbReference type="CDD" id="cd00085">
    <property type="entry name" value="HNHc"/>
    <property type="match status" value="1"/>
</dbReference>
<feature type="region of interest" description="Disordered" evidence="2">
    <location>
        <begin position="1271"/>
        <end position="1290"/>
    </location>
</feature>
<proteinExistence type="predicted"/>
<dbReference type="InterPro" id="IPR006141">
    <property type="entry name" value="Intein_N"/>
</dbReference>
<dbReference type="PANTHER" id="PTHR32305">
    <property type="match status" value="1"/>
</dbReference>
<keyword evidence="1" id="KW-0677">Repeat</keyword>
<dbReference type="SUPFAM" id="SSF51294">
    <property type="entry name" value="Hedgehog/intein (Hint) domain"/>
    <property type="match status" value="1"/>
</dbReference>
<dbReference type="InterPro" id="IPR006530">
    <property type="entry name" value="YD"/>
</dbReference>
<dbReference type="Gene3D" id="2.170.16.10">
    <property type="entry name" value="Hedgehog/Intein (Hint) domain"/>
    <property type="match status" value="1"/>
</dbReference>
<feature type="compositionally biased region" description="Basic residues" evidence="2">
    <location>
        <begin position="1851"/>
        <end position="1861"/>
    </location>
</feature>
<evidence type="ECO:0000313" key="5">
    <source>
        <dbReference type="EMBL" id="GAA1701005.1"/>
    </source>
</evidence>
<dbReference type="InterPro" id="IPR003587">
    <property type="entry name" value="Hint_dom_N"/>
</dbReference>
<feature type="region of interest" description="Disordered" evidence="2">
    <location>
        <begin position="1723"/>
        <end position="1752"/>
    </location>
</feature>
<dbReference type="InterPro" id="IPR036844">
    <property type="entry name" value="Hint_dom_sf"/>
</dbReference>
<gene>
    <name evidence="5" type="ORF">GCM10009745_55080</name>
</gene>
<reference evidence="6" key="1">
    <citation type="journal article" date="2019" name="Int. J. Syst. Evol. Microbiol.">
        <title>The Global Catalogue of Microorganisms (GCM) 10K type strain sequencing project: providing services to taxonomists for standard genome sequencing and annotation.</title>
        <authorList>
            <consortium name="The Broad Institute Genomics Platform"/>
            <consortium name="The Broad Institute Genome Sequencing Center for Infectious Disease"/>
            <person name="Wu L."/>
            <person name="Ma J."/>
        </authorList>
    </citation>
    <scope>NUCLEOTIDE SEQUENCE [LARGE SCALE GENOMIC DNA]</scope>
    <source>
        <strain evidence="6">JCM 14307</strain>
    </source>
</reference>
<evidence type="ECO:0000256" key="3">
    <source>
        <dbReference type="SAM" id="SignalP"/>
    </source>
</evidence>
<dbReference type="InterPro" id="IPR050708">
    <property type="entry name" value="T6SS_VgrG/RHS"/>
</dbReference>
<dbReference type="CDD" id="cd00081">
    <property type="entry name" value="Hint"/>
    <property type="match status" value="1"/>
</dbReference>
<dbReference type="PANTHER" id="PTHR32305:SF17">
    <property type="entry name" value="TRNA NUCLEASE WAPA"/>
    <property type="match status" value="1"/>
</dbReference>
<feature type="signal peptide" evidence="3">
    <location>
        <begin position="1"/>
        <end position="30"/>
    </location>
</feature>
<dbReference type="Pfam" id="PF25023">
    <property type="entry name" value="TEN_YD-shell"/>
    <property type="match status" value="1"/>
</dbReference>
<organism evidence="5 6">
    <name type="scientific">Kribbella yunnanensis</name>
    <dbReference type="NCBI Taxonomy" id="190194"/>
    <lineage>
        <taxon>Bacteria</taxon>
        <taxon>Bacillati</taxon>
        <taxon>Actinomycetota</taxon>
        <taxon>Actinomycetes</taxon>
        <taxon>Propionibacteriales</taxon>
        <taxon>Kribbellaceae</taxon>
        <taxon>Kribbella</taxon>
    </lineage>
</organism>
<dbReference type="NCBIfam" id="TIGR03696">
    <property type="entry name" value="Rhs_assc_core"/>
    <property type="match status" value="1"/>
</dbReference>
<feature type="region of interest" description="Disordered" evidence="2">
    <location>
        <begin position="1788"/>
        <end position="1861"/>
    </location>
</feature>
<dbReference type="InterPro" id="IPR056823">
    <property type="entry name" value="TEN-like_YD-shell"/>
</dbReference>